<dbReference type="EMBL" id="LR746273">
    <property type="protein sequence ID" value="CAA7404044.1"/>
    <property type="molecule type" value="Genomic_DNA"/>
</dbReference>
<feature type="compositionally biased region" description="Basic and acidic residues" evidence="3">
    <location>
        <begin position="179"/>
        <end position="188"/>
    </location>
</feature>
<dbReference type="CDD" id="cd21608">
    <property type="entry name" value="RRM2_NsCP33_like"/>
    <property type="match status" value="1"/>
</dbReference>
<evidence type="ECO:0000259" key="4">
    <source>
        <dbReference type="PROSITE" id="PS50102"/>
    </source>
</evidence>
<feature type="domain" description="RRM" evidence="4">
    <location>
        <begin position="7"/>
        <end position="85"/>
    </location>
</feature>
<evidence type="ECO:0000256" key="1">
    <source>
        <dbReference type="ARBA" id="ARBA00022884"/>
    </source>
</evidence>
<feature type="compositionally biased region" description="Basic and acidic residues" evidence="3">
    <location>
        <begin position="211"/>
        <end position="220"/>
    </location>
</feature>
<keyword evidence="6" id="KW-1185">Reference proteome</keyword>
<dbReference type="PANTHER" id="PTHR48031">
    <property type="entry name" value="SRA STEM-LOOP-INTERACTING RNA-BINDING PROTEIN, MITOCHONDRIAL"/>
    <property type="match status" value="1"/>
</dbReference>
<feature type="compositionally biased region" description="Gly residues" evidence="3">
    <location>
        <begin position="255"/>
        <end position="266"/>
    </location>
</feature>
<feature type="compositionally biased region" description="Gly residues" evidence="3">
    <location>
        <begin position="89"/>
        <end position="115"/>
    </location>
</feature>
<protein>
    <recommendedName>
        <fullName evidence="4">RRM domain-containing protein</fullName>
    </recommendedName>
</protein>
<dbReference type="Gene3D" id="3.30.70.330">
    <property type="match status" value="1"/>
</dbReference>
<dbReference type="InterPro" id="IPR000504">
    <property type="entry name" value="RRM_dom"/>
</dbReference>
<accession>A0A7I8L482</accession>
<dbReference type="InterPro" id="IPR048289">
    <property type="entry name" value="RRM2_NsCP33-like"/>
</dbReference>
<feature type="region of interest" description="Disordered" evidence="3">
    <location>
        <begin position="83"/>
        <end position="290"/>
    </location>
</feature>
<evidence type="ECO:0000313" key="6">
    <source>
        <dbReference type="Proteomes" id="UP000663760"/>
    </source>
</evidence>
<gene>
    <name evidence="5" type="ORF">SI8410_10014722</name>
</gene>
<feature type="compositionally biased region" description="Basic and acidic residues" evidence="3">
    <location>
        <begin position="132"/>
        <end position="170"/>
    </location>
</feature>
<dbReference type="PROSITE" id="PS50102">
    <property type="entry name" value="RRM"/>
    <property type="match status" value="1"/>
</dbReference>
<dbReference type="OrthoDB" id="439808at2759"/>
<dbReference type="PANTHER" id="PTHR48031:SF2">
    <property type="entry name" value="RNA-BINDING PROTEIN 4"/>
    <property type="match status" value="1"/>
</dbReference>
<proteinExistence type="predicted"/>
<dbReference type="InterPro" id="IPR012677">
    <property type="entry name" value="Nucleotide-bd_a/b_plait_sf"/>
</dbReference>
<dbReference type="Pfam" id="PF00076">
    <property type="entry name" value="RRM_1"/>
    <property type="match status" value="1"/>
</dbReference>
<evidence type="ECO:0000313" key="5">
    <source>
        <dbReference type="EMBL" id="CAA7404044.1"/>
    </source>
</evidence>
<feature type="compositionally biased region" description="Basic and acidic residues" evidence="3">
    <location>
        <begin position="267"/>
        <end position="278"/>
    </location>
</feature>
<evidence type="ECO:0000256" key="2">
    <source>
        <dbReference type="PROSITE-ProRule" id="PRU00176"/>
    </source>
</evidence>
<dbReference type="SUPFAM" id="SSF54928">
    <property type="entry name" value="RNA-binding domain, RBD"/>
    <property type="match status" value="1"/>
</dbReference>
<dbReference type="GO" id="GO:0005634">
    <property type="term" value="C:nucleus"/>
    <property type="evidence" value="ECO:0007669"/>
    <property type="project" value="TreeGrafter"/>
</dbReference>
<dbReference type="SMART" id="SM00360">
    <property type="entry name" value="RRM"/>
    <property type="match status" value="1"/>
</dbReference>
<sequence>MGSKEEIRIFVGGLSWETTDRDLEDAFSRFGKVTDAQVMLDRDTGRSRGFGFVTFADQRAMESAISEMHGRELGGRVISVNKAEPKLGGSDGPGGYGYRGGGGGGRGGYRGGGGDRFSSRPRFGGPGGGGSRGDRFGGSDRYEDRYVDRYVEDRYDGGRYGDRDGREDRYGGGGGGGGGRDHYSHDRYPPSGDRYQGDRYGQSDYPQNGYGKERGYDRDGGPLAGGSERYVGGAGGRYDGGGGGGGGGYRERPGSYGGRPGRGGGSFKERSGPYDRPSRGMRPSAYDDRY</sequence>
<dbReference type="InterPro" id="IPR035979">
    <property type="entry name" value="RBD_domain_sf"/>
</dbReference>
<dbReference type="Proteomes" id="UP000663760">
    <property type="component" value="Chromosome 10"/>
</dbReference>
<feature type="compositionally biased region" description="Gly residues" evidence="3">
    <location>
        <begin position="232"/>
        <end position="248"/>
    </location>
</feature>
<evidence type="ECO:0000256" key="3">
    <source>
        <dbReference type="SAM" id="MobiDB-lite"/>
    </source>
</evidence>
<keyword evidence="1 2" id="KW-0694">RNA-binding</keyword>
<name>A0A7I8L482_SPIIN</name>
<dbReference type="GO" id="GO:0003729">
    <property type="term" value="F:mRNA binding"/>
    <property type="evidence" value="ECO:0007669"/>
    <property type="project" value="TreeGrafter"/>
</dbReference>
<organism evidence="5 6">
    <name type="scientific">Spirodela intermedia</name>
    <name type="common">Intermediate duckweed</name>
    <dbReference type="NCBI Taxonomy" id="51605"/>
    <lineage>
        <taxon>Eukaryota</taxon>
        <taxon>Viridiplantae</taxon>
        <taxon>Streptophyta</taxon>
        <taxon>Embryophyta</taxon>
        <taxon>Tracheophyta</taxon>
        <taxon>Spermatophyta</taxon>
        <taxon>Magnoliopsida</taxon>
        <taxon>Liliopsida</taxon>
        <taxon>Araceae</taxon>
        <taxon>Lemnoideae</taxon>
        <taxon>Spirodela</taxon>
    </lineage>
</organism>
<dbReference type="AlphaFoldDB" id="A0A7I8L482"/>
<reference evidence="5" key="1">
    <citation type="submission" date="2020-02" db="EMBL/GenBank/DDBJ databases">
        <authorList>
            <person name="Scholz U."/>
            <person name="Mascher M."/>
            <person name="Fiebig A."/>
        </authorList>
    </citation>
    <scope>NUCLEOTIDE SEQUENCE</scope>
</reference>